<feature type="domain" description="F-box" evidence="1">
    <location>
        <begin position="3"/>
        <end position="51"/>
    </location>
</feature>
<dbReference type="CDD" id="cd09917">
    <property type="entry name" value="F-box_SF"/>
    <property type="match status" value="1"/>
</dbReference>
<dbReference type="InterPro" id="IPR001810">
    <property type="entry name" value="F-box_dom"/>
</dbReference>
<dbReference type="Pfam" id="PF00646">
    <property type="entry name" value="F-box"/>
    <property type="match status" value="1"/>
</dbReference>
<dbReference type="Gene3D" id="1.20.1280.50">
    <property type="match status" value="1"/>
</dbReference>
<gene>
    <name evidence="2" type="ORF">RDB_LOCUS53812</name>
</gene>
<evidence type="ECO:0000313" key="2">
    <source>
        <dbReference type="EMBL" id="CAE7118082.1"/>
    </source>
</evidence>
<dbReference type="EMBL" id="CAJNJQ010001076">
    <property type="protein sequence ID" value="CAE7118082.1"/>
    <property type="molecule type" value="Genomic_DNA"/>
</dbReference>
<protein>
    <recommendedName>
        <fullName evidence="1">F-box domain-containing protein</fullName>
    </recommendedName>
</protein>
<dbReference type="Proteomes" id="UP000663827">
    <property type="component" value="Unassembled WGS sequence"/>
</dbReference>
<organism evidence="2 3">
    <name type="scientific">Rhizoctonia solani</name>
    <dbReference type="NCBI Taxonomy" id="456999"/>
    <lineage>
        <taxon>Eukaryota</taxon>
        <taxon>Fungi</taxon>
        <taxon>Dikarya</taxon>
        <taxon>Basidiomycota</taxon>
        <taxon>Agaricomycotina</taxon>
        <taxon>Agaricomycetes</taxon>
        <taxon>Cantharellales</taxon>
        <taxon>Ceratobasidiaceae</taxon>
        <taxon>Rhizoctonia</taxon>
    </lineage>
</organism>
<accession>A0A8H3DZE3</accession>
<dbReference type="InterPro" id="IPR036047">
    <property type="entry name" value="F-box-like_dom_sf"/>
</dbReference>
<dbReference type="SUPFAM" id="SSF81383">
    <property type="entry name" value="F-box domain"/>
    <property type="match status" value="1"/>
</dbReference>
<evidence type="ECO:0000313" key="3">
    <source>
        <dbReference type="Proteomes" id="UP000663827"/>
    </source>
</evidence>
<dbReference type="PROSITE" id="PS50181">
    <property type="entry name" value="FBOX"/>
    <property type="match status" value="1"/>
</dbReference>
<dbReference type="AlphaFoldDB" id="A0A8H3DZE3"/>
<reference evidence="2" key="1">
    <citation type="submission" date="2021-01" db="EMBL/GenBank/DDBJ databases">
        <authorList>
            <person name="Kaushik A."/>
        </authorList>
    </citation>
    <scope>NUCLEOTIDE SEQUENCE</scope>
    <source>
        <strain evidence="2">AG5</strain>
    </source>
</reference>
<comment type="caution">
    <text evidence="2">The sequence shown here is derived from an EMBL/GenBank/DDBJ whole genome shotgun (WGS) entry which is preliminary data.</text>
</comment>
<dbReference type="SUPFAM" id="SSF50969">
    <property type="entry name" value="YVTN repeat-like/Quinoprotein amine dehydrogenase"/>
    <property type="match status" value="1"/>
</dbReference>
<dbReference type="InterPro" id="IPR011044">
    <property type="entry name" value="Quino_amine_DH_bsu"/>
</dbReference>
<proteinExistence type="predicted"/>
<sequence length="770" mass="87570">MGRITCNDLPSECLLNIVKYLDLPDVAALLRTTKTWNETITSSEAVVYGRLASNYDSRMGLRSPHQLQDALETWASPHAASMQMQTWKQYCQLQAATEGRWRGELYPNYTLNFCESAQSGERVVQNIQVDSEKSLLLVTELGNRGCIDHIVVRCLISPTHPTLFSLKTVGNLYSIKLSNGFLVCKTQETLSIWRWAEDQQRDPVPLEPAPWQTLMYEHAMQLDGLQSEVPNRGELVPVANITRPQFSLYFLVRFVYPTLCLWSVPSDPIWFWDIKSRSFTQSITLNRNGMSMWHCPLAFNDTHILAIPNKIEIYSRATGHLMFQLDYDCVDLSHRFSTPPVLSHDDLFEKCALANYPDPTAPPLPQNPPWPDRDRVREVHISPTGNDFVGIMRGGCIFHCVINQEPGRSHPSADTPEDTNFRMSFTRVQKKIWTAAYDGRRIVAYGPEGLSIVHLADQPGPAITISQEDSHIQVLYPFPAETMYHLSAFRAKRFGEHTRVELIPLDPNGASGWHCPLDFNDTHIFTIPDKIQIYNRATGDLTFQLDYDCIDRLPRRSTLPTLSHRFYDGLFEKYTLANCPPHLPRILARSRSDRDYVLEVYSSPDGNGFVGIMRSGRILHCAIVPEPSRLHPSDNIPEDIEFRMSFTRVHNILWTAAYDGRRIVAYGPEGLSIIHLVDQPGSAITTLKADGSSQLLYPFPAKTMYHIPAFRANTSIEHARVELTRDTCWLTRLQWPPNMPYRHTVGMVDFAQEFDPAGANIDVIKVAEQD</sequence>
<name>A0A8H3DZE3_9AGAM</name>
<evidence type="ECO:0000259" key="1">
    <source>
        <dbReference type="PROSITE" id="PS50181"/>
    </source>
</evidence>